<protein>
    <submittedName>
        <fullName evidence="2">Uncharacterized protein</fullName>
    </submittedName>
</protein>
<dbReference type="Proteomes" id="UP000593574">
    <property type="component" value="Unassembled WGS sequence"/>
</dbReference>
<keyword evidence="3" id="KW-1185">Reference proteome</keyword>
<evidence type="ECO:0000313" key="2">
    <source>
        <dbReference type="EMBL" id="MBA0712569.1"/>
    </source>
</evidence>
<proteinExistence type="predicted"/>
<comment type="caution">
    <text evidence="2">The sequence shown here is derived from an EMBL/GenBank/DDBJ whole genome shotgun (WGS) entry which is preliminary data.</text>
</comment>
<dbReference type="EMBL" id="JABEZV010000006">
    <property type="protein sequence ID" value="MBA0712569.1"/>
    <property type="molecule type" value="Genomic_DNA"/>
</dbReference>
<feature type="non-terminal residue" evidence="2">
    <location>
        <position position="20"/>
    </location>
</feature>
<evidence type="ECO:0000313" key="3">
    <source>
        <dbReference type="Proteomes" id="UP000593574"/>
    </source>
</evidence>
<accession>A0A7J8ZMM8</accession>
<organism evidence="2 3">
    <name type="scientific">Gossypium laxum</name>
    <dbReference type="NCBI Taxonomy" id="34288"/>
    <lineage>
        <taxon>Eukaryota</taxon>
        <taxon>Viridiplantae</taxon>
        <taxon>Streptophyta</taxon>
        <taxon>Embryophyta</taxon>
        <taxon>Tracheophyta</taxon>
        <taxon>Spermatophyta</taxon>
        <taxon>Magnoliopsida</taxon>
        <taxon>eudicotyledons</taxon>
        <taxon>Gunneridae</taxon>
        <taxon>Pentapetalae</taxon>
        <taxon>rosids</taxon>
        <taxon>malvids</taxon>
        <taxon>Malvales</taxon>
        <taxon>Malvaceae</taxon>
        <taxon>Malvoideae</taxon>
        <taxon>Gossypium</taxon>
    </lineage>
</organism>
<feature type="region of interest" description="Disordered" evidence="1">
    <location>
        <begin position="1"/>
        <end position="20"/>
    </location>
</feature>
<name>A0A7J8ZMM8_9ROSI</name>
<sequence>MLCSMITSNLSNPNLTSKDW</sequence>
<gene>
    <name evidence="2" type="ORF">Golax_011662</name>
</gene>
<evidence type="ECO:0000256" key="1">
    <source>
        <dbReference type="SAM" id="MobiDB-lite"/>
    </source>
</evidence>
<dbReference type="AlphaFoldDB" id="A0A7J8ZMM8"/>
<reference evidence="2 3" key="1">
    <citation type="journal article" date="2019" name="Genome Biol. Evol.">
        <title>Insights into the evolution of the New World diploid cottons (Gossypium, subgenus Houzingenia) based on genome sequencing.</title>
        <authorList>
            <person name="Grover C.E."/>
            <person name="Arick M.A. 2nd"/>
            <person name="Thrash A."/>
            <person name="Conover J.L."/>
            <person name="Sanders W.S."/>
            <person name="Peterson D.G."/>
            <person name="Frelichowski J.E."/>
            <person name="Scheffler J.A."/>
            <person name="Scheffler B.E."/>
            <person name="Wendel J.F."/>
        </authorList>
    </citation>
    <scope>NUCLEOTIDE SEQUENCE [LARGE SCALE GENOMIC DNA]</scope>
    <source>
        <strain evidence="2">4</strain>
        <tissue evidence="2">Leaf</tissue>
    </source>
</reference>